<feature type="compositionally biased region" description="Gly residues" evidence="1">
    <location>
        <begin position="21"/>
        <end position="37"/>
    </location>
</feature>
<evidence type="ECO:0000313" key="3">
    <source>
        <dbReference type="Proteomes" id="UP000198921"/>
    </source>
</evidence>
<name>A0A1H3MN63_9ACTN</name>
<proteinExistence type="predicted"/>
<protein>
    <submittedName>
        <fullName evidence="2">Uncharacterized protein</fullName>
    </submittedName>
</protein>
<reference evidence="3" key="1">
    <citation type="submission" date="2016-10" db="EMBL/GenBank/DDBJ databases">
        <authorList>
            <person name="Varghese N."/>
            <person name="Submissions S."/>
        </authorList>
    </citation>
    <scope>NUCLEOTIDE SEQUENCE [LARGE SCALE GENOMIC DNA]</scope>
    <source>
        <strain evidence="3">DSM 45422</strain>
    </source>
</reference>
<feature type="compositionally biased region" description="Pro residues" evidence="1">
    <location>
        <begin position="38"/>
        <end position="56"/>
    </location>
</feature>
<dbReference type="STRING" id="1137993.SAMN05660209_03703"/>
<sequence>MDVASGYTVRLAVGVDTGTTPTGGGLGGDGAPSGVPGGTPPGGTPPTGAPPAPPSD</sequence>
<dbReference type="RefSeq" id="WP_211517173.1">
    <property type="nucleotide sequence ID" value="NZ_FNOT01000011.1"/>
</dbReference>
<dbReference type="AlphaFoldDB" id="A0A1H3MN63"/>
<gene>
    <name evidence="2" type="ORF">SAMN05660209_03703</name>
</gene>
<keyword evidence="3" id="KW-1185">Reference proteome</keyword>
<dbReference type="Proteomes" id="UP000198921">
    <property type="component" value="Unassembled WGS sequence"/>
</dbReference>
<organism evidence="2 3">
    <name type="scientific">Geodermatophilus africanus</name>
    <dbReference type="NCBI Taxonomy" id="1137993"/>
    <lineage>
        <taxon>Bacteria</taxon>
        <taxon>Bacillati</taxon>
        <taxon>Actinomycetota</taxon>
        <taxon>Actinomycetes</taxon>
        <taxon>Geodermatophilales</taxon>
        <taxon>Geodermatophilaceae</taxon>
        <taxon>Geodermatophilus</taxon>
    </lineage>
</organism>
<evidence type="ECO:0000313" key="2">
    <source>
        <dbReference type="EMBL" id="SDY78097.1"/>
    </source>
</evidence>
<accession>A0A1H3MN63</accession>
<evidence type="ECO:0000256" key="1">
    <source>
        <dbReference type="SAM" id="MobiDB-lite"/>
    </source>
</evidence>
<feature type="region of interest" description="Disordered" evidence="1">
    <location>
        <begin position="15"/>
        <end position="56"/>
    </location>
</feature>
<dbReference type="EMBL" id="FNOT01000011">
    <property type="protein sequence ID" value="SDY78097.1"/>
    <property type="molecule type" value="Genomic_DNA"/>
</dbReference>